<keyword evidence="1" id="KW-0732">Signal</keyword>
<dbReference type="InterPro" id="IPR058087">
    <property type="entry name" value="XAC2610_dom"/>
</dbReference>
<dbReference type="GeneID" id="93536909"/>
<feature type="chain" id="PRO_5043031638" evidence="1">
    <location>
        <begin position="20"/>
        <end position="341"/>
    </location>
</feature>
<evidence type="ECO:0000313" key="3">
    <source>
        <dbReference type="Proteomes" id="UP000255283"/>
    </source>
</evidence>
<dbReference type="EMBL" id="UGTJ01000001">
    <property type="protein sequence ID" value="SUB78970.1"/>
    <property type="molecule type" value="Genomic_DNA"/>
</dbReference>
<organism evidence="2 3">
    <name type="scientific">Segatella buccae</name>
    <dbReference type="NCBI Taxonomy" id="28126"/>
    <lineage>
        <taxon>Bacteria</taxon>
        <taxon>Pseudomonadati</taxon>
        <taxon>Bacteroidota</taxon>
        <taxon>Bacteroidia</taxon>
        <taxon>Bacteroidales</taxon>
        <taxon>Prevotellaceae</taxon>
        <taxon>Segatella</taxon>
    </lineage>
</organism>
<evidence type="ECO:0000313" key="2">
    <source>
        <dbReference type="EMBL" id="SUB78970.1"/>
    </source>
</evidence>
<name>A0AAQ1ZI21_9BACT</name>
<gene>
    <name evidence="2" type="ORF">NCTC13063_00222</name>
</gene>
<accession>A0AAQ1ZI21</accession>
<reference evidence="2 3" key="1">
    <citation type="submission" date="2018-06" db="EMBL/GenBank/DDBJ databases">
        <authorList>
            <consortium name="Pathogen Informatics"/>
            <person name="Doyle S."/>
        </authorList>
    </citation>
    <scope>NUCLEOTIDE SEQUENCE [LARGE SCALE GENOMIC DNA]</scope>
    <source>
        <strain evidence="2 3">NCTC13063</strain>
    </source>
</reference>
<dbReference type="RefSeq" id="WP_004346309.1">
    <property type="nucleotide sequence ID" value="NZ_CAUUQQ010000042.1"/>
</dbReference>
<proteinExistence type="predicted"/>
<sequence length="341" mass="39233">MMKKKIFLLLPLICWGVSALSQVSFKVDGFSDKYYGKVYISDTSEVTSPGSVTIYDKKSNKELFGVDADALLCDLHDGKLVANISERPYGEFSTILYEDYNFDGKKDFALMNGQNSCYNGPSFSIYLATDKGFCYSPEFSSLAEDYCGMFGVDAEHRTLHTMVKDGCCWHEFTTFVVENNLPKAVEICEYDQRDRPFEKYTEQKWDGKEMKKTTELTIDLEEEGLRKVLSFHVDKGNKDIILFSLNDGTLYYTVLKADNTVEFYYPLETEYQAPDFTYHPNEMALSFKNKDAVYKIYDDRQRIDIEITTGGKKYIWHGNIKSRKGSLEKLLKPRLDNVAIK</sequence>
<protein>
    <submittedName>
        <fullName evidence="2">Uncharacterized protein</fullName>
    </submittedName>
</protein>
<dbReference type="Proteomes" id="UP000255283">
    <property type="component" value="Unassembled WGS sequence"/>
</dbReference>
<evidence type="ECO:0000256" key="1">
    <source>
        <dbReference type="SAM" id="SignalP"/>
    </source>
</evidence>
<dbReference type="AlphaFoldDB" id="A0AAQ1ZI21"/>
<dbReference type="NCBIfam" id="NF047539">
    <property type="entry name" value="XAC2610_fam"/>
    <property type="match status" value="1"/>
</dbReference>
<feature type="signal peptide" evidence="1">
    <location>
        <begin position="1"/>
        <end position="19"/>
    </location>
</feature>
<comment type="caution">
    <text evidence="2">The sequence shown here is derived from an EMBL/GenBank/DDBJ whole genome shotgun (WGS) entry which is preliminary data.</text>
</comment>